<proteinExistence type="predicted"/>
<protein>
    <submittedName>
        <fullName evidence="1">Uncharacterized protein</fullName>
    </submittedName>
</protein>
<organism evidence="1 2">
    <name type="scientific">Rousettus aegyptiacus</name>
    <name type="common">Egyptian fruit bat</name>
    <name type="synonym">Pteropus aegyptiacus</name>
    <dbReference type="NCBI Taxonomy" id="9407"/>
    <lineage>
        <taxon>Eukaryota</taxon>
        <taxon>Metazoa</taxon>
        <taxon>Chordata</taxon>
        <taxon>Craniata</taxon>
        <taxon>Vertebrata</taxon>
        <taxon>Euteleostomi</taxon>
        <taxon>Mammalia</taxon>
        <taxon>Eutheria</taxon>
        <taxon>Laurasiatheria</taxon>
        <taxon>Chiroptera</taxon>
        <taxon>Yinpterochiroptera</taxon>
        <taxon>Pteropodoidea</taxon>
        <taxon>Pteropodidae</taxon>
        <taxon>Rousettinae</taxon>
        <taxon>Rousettus</taxon>
    </lineage>
</organism>
<accession>A0A7J8BEM4</accession>
<keyword evidence="2" id="KW-1185">Reference proteome</keyword>
<evidence type="ECO:0000313" key="2">
    <source>
        <dbReference type="Proteomes" id="UP000593571"/>
    </source>
</evidence>
<gene>
    <name evidence="1" type="ORF">HJG63_009830</name>
</gene>
<evidence type="ECO:0000313" key="1">
    <source>
        <dbReference type="EMBL" id="KAF6397168.1"/>
    </source>
</evidence>
<sequence length="141" mass="15657">MAKAETGRKLGLLCQTGSRVVNAKEKCLQEIKRATVESIRIGRKRNRLIGAREEVLVVTDKCVSFATFVTKLRDVSPLASQAAHGPSGQTTQHPKPFGSILWTRLDEDSRFLVLASLRPGFSSFPMNSSHPWQRPRALETV</sequence>
<dbReference type="Proteomes" id="UP000593571">
    <property type="component" value="Unassembled WGS sequence"/>
</dbReference>
<comment type="caution">
    <text evidence="1">The sequence shown here is derived from an EMBL/GenBank/DDBJ whole genome shotgun (WGS) entry which is preliminary data.</text>
</comment>
<dbReference type="EMBL" id="JACASE010000017">
    <property type="protein sequence ID" value="KAF6397168.1"/>
    <property type="molecule type" value="Genomic_DNA"/>
</dbReference>
<dbReference type="AlphaFoldDB" id="A0A7J8BEM4"/>
<reference evidence="1 2" key="1">
    <citation type="journal article" date="2020" name="Nature">
        <title>Six reference-quality genomes reveal evolution of bat adaptations.</title>
        <authorList>
            <person name="Jebb D."/>
            <person name="Huang Z."/>
            <person name="Pippel M."/>
            <person name="Hughes G.M."/>
            <person name="Lavrichenko K."/>
            <person name="Devanna P."/>
            <person name="Winkler S."/>
            <person name="Jermiin L.S."/>
            <person name="Skirmuntt E.C."/>
            <person name="Katzourakis A."/>
            <person name="Burkitt-Gray L."/>
            <person name="Ray D.A."/>
            <person name="Sullivan K.A.M."/>
            <person name="Roscito J.G."/>
            <person name="Kirilenko B.M."/>
            <person name="Davalos L.M."/>
            <person name="Corthals A.P."/>
            <person name="Power M.L."/>
            <person name="Jones G."/>
            <person name="Ransome R.D."/>
            <person name="Dechmann D.K.N."/>
            <person name="Locatelli A.G."/>
            <person name="Puechmaille S.J."/>
            <person name="Fedrigo O."/>
            <person name="Jarvis E.D."/>
            <person name="Hiller M."/>
            <person name="Vernes S.C."/>
            <person name="Myers E.W."/>
            <person name="Teeling E.C."/>
        </authorList>
    </citation>
    <scope>NUCLEOTIDE SEQUENCE [LARGE SCALE GENOMIC DNA]</scope>
    <source>
        <strain evidence="1">MRouAeg1</strain>
        <tissue evidence="1">Muscle</tissue>
    </source>
</reference>
<name>A0A7J8BEM4_ROUAE</name>